<keyword evidence="1" id="KW-1133">Transmembrane helix</keyword>
<reference evidence="2 3" key="1">
    <citation type="submission" date="2018-03" db="EMBL/GenBank/DDBJ databases">
        <title>Draft genome sequence of the plant growth promoting rhizobacterium Pseudomonas protegens strain BNJ-SS-45 isolated from wheat (Triticum aestivum) rhizosphere.</title>
        <authorList>
            <person name="Bajpai A."/>
            <person name="Shende K."/>
            <person name="Meena N."/>
            <person name="Upadhyayula S.R."/>
            <person name="Suravajhala P."/>
            <person name="Medicherla K.M."/>
            <person name="Johri B.N."/>
        </authorList>
    </citation>
    <scope>NUCLEOTIDE SEQUENCE [LARGE SCALE GENOMIC DNA]</scope>
    <source>
        <strain evidence="2 3">BNJ-SS-45</strain>
    </source>
</reference>
<keyword evidence="1" id="KW-0812">Transmembrane</keyword>
<proteinExistence type="predicted"/>
<gene>
    <name evidence="2" type="ORF">C5U62_14210</name>
</gene>
<dbReference type="EMBL" id="PYJM01000003">
    <property type="protein sequence ID" value="PUA44543.1"/>
    <property type="molecule type" value="Genomic_DNA"/>
</dbReference>
<evidence type="ECO:0000313" key="2">
    <source>
        <dbReference type="EMBL" id="PUA44543.1"/>
    </source>
</evidence>
<protein>
    <recommendedName>
        <fullName evidence="4">YcxB family protein</fullName>
    </recommendedName>
</protein>
<dbReference type="AlphaFoldDB" id="A0A2T6GK67"/>
<sequence>MELQYRLTPAHTEARLAEKLPQALLEHDQLETRISSATSRWQGRLLGPLILLLCLIAAPLALYFPERRFTPEKIIALVLCALIFIPLWWRFSGRLIQRLQARTRHRTPLRGLNHRLIEARLRVPLKAVEGTYHLSFDDQGFTLSKPPRAKSSMTWEQVVYLREAANFYDVASAEMQRKDQACRIAKHSELMDAEEYQQGLQAFLSQCPVAPSAT</sequence>
<name>A0A2T6GK67_9PSED</name>
<dbReference type="Proteomes" id="UP000244178">
    <property type="component" value="Unassembled WGS sequence"/>
</dbReference>
<feature type="transmembrane region" description="Helical" evidence="1">
    <location>
        <begin position="74"/>
        <end position="91"/>
    </location>
</feature>
<accession>A0A2T6GK67</accession>
<evidence type="ECO:0008006" key="4">
    <source>
        <dbReference type="Google" id="ProtNLM"/>
    </source>
</evidence>
<evidence type="ECO:0000313" key="3">
    <source>
        <dbReference type="Proteomes" id="UP000244178"/>
    </source>
</evidence>
<comment type="caution">
    <text evidence="2">The sequence shown here is derived from an EMBL/GenBank/DDBJ whole genome shotgun (WGS) entry which is preliminary data.</text>
</comment>
<dbReference type="RefSeq" id="WP_108544995.1">
    <property type="nucleotide sequence ID" value="NZ_PYJM01000003.1"/>
</dbReference>
<keyword evidence="1" id="KW-0472">Membrane</keyword>
<feature type="transmembrane region" description="Helical" evidence="1">
    <location>
        <begin position="45"/>
        <end position="62"/>
    </location>
</feature>
<organism evidence="2 3">
    <name type="scientific">Pseudomonas protegens</name>
    <dbReference type="NCBI Taxonomy" id="380021"/>
    <lineage>
        <taxon>Bacteria</taxon>
        <taxon>Pseudomonadati</taxon>
        <taxon>Pseudomonadota</taxon>
        <taxon>Gammaproteobacteria</taxon>
        <taxon>Pseudomonadales</taxon>
        <taxon>Pseudomonadaceae</taxon>
        <taxon>Pseudomonas</taxon>
    </lineage>
</organism>
<evidence type="ECO:0000256" key="1">
    <source>
        <dbReference type="SAM" id="Phobius"/>
    </source>
</evidence>